<organism evidence="2 3">
    <name type="scientific">Calidithermus terrae</name>
    <dbReference type="NCBI Taxonomy" id="1408545"/>
    <lineage>
        <taxon>Bacteria</taxon>
        <taxon>Thermotogati</taxon>
        <taxon>Deinococcota</taxon>
        <taxon>Deinococci</taxon>
        <taxon>Thermales</taxon>
        <taxon>Thermaceae</taxon>
        <taxon>Calidithermus</taxon>
    </lineage>
</organism>
<dbReference type="AlphaFoldDB" id="A0A399EV64"/>
<dbReference type="RefSeq" id="WP_119314341.1">
    <property type="nucleotide sequence ID" value="NZ_QXDL01000034.1"/>
</dbReference>
<evidence type="ECO:0000256" key="1">
    <source>
        <dbReference type="SAM" id="SignalP"/>
    </source>
</evidence>
<dbReference type="PROSITE" id="PS51257">
    <property type="entry name" value="PROKAR_LIPOPROTEIN"/>
    <property type="match status" value="1"/>
</dbReference>
<evidence type="ECO:0000313" key="3">
    <source>
        <dbReference type="Proteomes" id="UP000265715"/>
    </source>
</evidence>
<protein>
    <recommendedName>
        <fullName evidence="4">Lipoprotein</fullName>
    </recommendedName>
</protein>
<name>A0A399EV64_9DEIN</name>
<dbReference type="EMBL" id="QXDL01000034">
    <property type="protein sequence ID" value="RIH87525.1"/>
    <property type="molecule type" value="Genomic_DNA"/>
</dbReference>
<feature type="signal peptide" evidence="1">
    <location>
        <begin position="1"/>
        <end position="18"/>
    </location>
</feature>
<keyword evidence="1" id="KW-0732">Signal</keyword>
<evidence type="ECO:0000313" key="2">
    <source>
        <dbReference type="EMBL" id="RIH87525.1"/>
    </source>
</evidence>
<dbReference type="Proteomes" id="UP000265715">
    <property type="component" value="Unassembled WGS sequence"/>
</dbReference>
<dbReference type="OrthoDB" id="26559at2"/>
<proteinExistence type="predicted"/>
<evidence type="ECO:0008006" key="4">
    <source>
        <dbReference type="Google" id="ProtNLM"/>
    </source>
</evidence>
<comment type="caution">
    <text evidence="2">The sequence shown here is derived from an EMBL/GenBank/DDBJ whole genome shotgun (WGS) entry which is preliminary data.</text>
</comment>
<gene>
    <name evidence="2" type="ORF">Mterra_01171</name>
</gene>
<keyword evidence="3" id="KW-1185">Reference proteome</keyword>
<reference evidence="2 3" key="1">
    <citation type="submission" date="2018-08" db="EMBL/GenBank/DDBJ databases">
        <title>Meiothermus terrae DSM 26712 genome sequencing project.</title>
        <authorList>
            <person name="Da Costa M.S."/>
            <person name="Albuquerque L."/>
            <person name="Raposo P."/>
            <person name="Froufe H.J.C."/>
            <person name="Barroso C.S."/>
            <person name="Egas C."/>
        </authorList>
    </citation>
    <scope>NUCLEOTIDE SEQUENCE [LARGE SCALE GENOMIC DNA]</scope>
    <source>
        <strain evidence="2 3">DSM 26712</strain>
    </source>
</reference>
<accession>A0A399EV64</accession>
<feature type="chain" id="PRO_5017248980" description="Lipoprotein" evidence="1">
    <location>
        <begin position="19"/>
        <end position="506"/>
    </location>
</feature>
<sequence length="506" mass="55255">MSKGVNLTLAAGLLLALAACTGGFGSNERPPSVDKGGVVHPITAQYGIQPTLLARYYHVSEHKDDDGTLSLEANYGGVRYKPRQSSFKGFEGWDELAVPASESIRADWLRLALNRDARVAVVWKIDPVPLWLIGWERSPMPDGLTAFVKDFKKGEVALGGPGKNNGKYTVLLAEAGGKPSAEPALPPGIGEKPLPNTDCPSWLHDTWRVVGPDGNEFQGWHPQIDPVYWCYYRHEHNSDPGLIGYKAAFTYVALKNQNQPERGEGFKGFAIRDEAKQIGWYINLHSETSTSQRVCARVHTVTLAATDLRTGQLLLELGYKGDFGFSRENDDSEQFITPDACPDQAKIAQQTDASKRIRVASDGNGGYEQWDGGCEPALGMECGDRVIGIDIQNPATSCADYKCSSLIINDGSSTRRTMSVRNLKVSYVESLDLSDGKKDGYFYTDVYGLNPGLDPANPGAVRQYVKPGLSLSLDGHFTTEDAWRGLYVRDGNNNDVELEGSLGSIN</sequence>